<protein>
    <submittedName>
        <fullName evidence="2">Uncharacterized protein</fullName>
    </submittedName>
</protein>
<reference evidence="2 3" key="1">
    <citation type="journal article" date="2016" name="PLoS ONE">
        <title>Plasmid Characterization and Chromosome Analysis of Two netF+ Clostridium perfringens Isolates Associated with Foal and Canine Necrotizing Enteritis.</title>
        <authorList>
            <person name="Mehdizadeh Gohari I."/>
            <person name="Kropinski A.M."/>
            <person name="Weese S.J."/>
            <person name="Parreira V.R."/>
            <person name="Whitehead A.E."/>
            <person name="Boerlin P."/>
            <person name="Prescott J.F."/>
        </authorList>
    </citation>
    <scope>NUCLEOTIDE SEQUENCE [LARGE SCALE GENOMIC DNA]</scope>
    <source>
        <strain evidence="2 3">JP838</strain>
    </source>
</reference>
<dbReference type="Proteomes" id="UP000070260">
    <property type="component" value="Chromosome"/>
</dbReference>
<sequence length="102" mass="12487">MKNIFIFILFIAIDYFLSIGLLISLNFIFFKINSIKFNQDYKKYNFYFYFLSKIIPAFLISIFIIRSDEFKLIGLIYLLFSVIYKIIDFIKFLNYFDKKDFK</sequence>
<feature type="transmembrane region" description="Helical" evidence="1">
    <location>
        <begin position="44"/>
        <end position="66"/>
    </location>
</feature>
<dbReference type="PATRIC" id="fig|1502.177.peg.496"/>
<proteinExistence type="predicted"/>
<evidence type="ECO:0000256" key="1">
    <source>
        <dbReference type="SAM" id="Phobius"/>
    </source>
</evidence>
<keyword evidence="1" id="KW-0472">Membrane</keyword>
<keyword evidence="1" id="KW-0812">Transmembrane</keyword>
<dbReference type="EMBL" id="CP010994">
    <property type="protein sequence ID" value="AMN34681.1"/>
    <property type="molecule type" value="Genomic_DNA"/>
</dbReference>
<dbReference type="AlphaFoldDB" id="A0A127EFE3"/>
<evidence type="ECO:0000313" key="3">
    <source>
        <dbReference type="Proteomes" id="UP000070260"/>
    </source>
</evidence>
<evidence type="ECO:0000313" key="2">
    <source>
        <dbReference type="EMBL" id="AMN34681.1"/>
    </source>
</evidence>
<organism evidence="2 3">
    <name type="scientific">Clostridium perfringens</name>
    <dbReference type="NCBI Taxonomy" id="1502"/>
    <lineage>
        <taxon>Bacteria</taxon>
        <taxon>Bacillati</taxon>
        <taxon>Bacillota</taxon>
        <taxon>Clostridia</taxon>
        <taxon>Eubacteriales</taxon>
        <taxon>Clostridiaceae</taxon>
        <taxon>Clostridium</taxon>
    </lineage>
</organism>
<gene>
    <name evidence="2" type="ORF">JFP838_02560</name>
</gene>
<name>A0A127EFE3_CLOPF</name>
<accession>A0A127EFE3</accession>
<feature type="transmembrane region" description="Helical" evidence="1">
    <location>
        <begin position="6"/>
        <end position="32"/>
    </location>
</feature>
<feature type="transmembrane region" description="Helical" evidence="1">
    <location>
        <begin position="72"/>
        <end position="93"/>
    </location>
</feature>
<keyword evidence="1" id="KW-1133">Transmembrane helix</keyword>